<dbReference type="Gene3D" id="2.40.70.10">
    <property type="entry name" value="Acid Proteases"/>
    <property type="match status" value="1"/>
</dbReference>
<dbReference type="EMBL" id="AVOT02009820">
    <property type="protein sequence ID" value="MBW0488874.1"/>
    <property type="molecule type" value="Genomic_DNA"/>
</dbReference>
<dbReference type="SUPFAM" id="SSF50630">
    <property type="entry name" value="Acid proteases"/>
    <property type="match status" value="1"/>
</dbReference>
<name>A0A9Q3H3R5_9BASI</name>
<dbReference type="InterPro" id="IPR021109">
    <property type="entry name" value="Peptidase_aspartic_dom_sf"/>
</dbReference>
<keyword evidence="2" id="KW-1185">Reference proteome</keyword>
<evidence type="ECO:0000313" key="2">
    <source>
        <dbReference type="Proteomes" id="UP000765509"/>
    </source>
</evidence>
<organism evidence="1 2">
    <name type="scientific">Austropuccinia psidii MF-1</name>
    <dbReference type="NCBI Taxonomy" id="1389203"/>
    <lineage>
        <taxon>Eukaryota</taxon>
        <taxon>Fungi</taxon>
        <taxon>Dikarya</taxon>
        <taxon>Basidiomycota</taxon>
        <taxon>Pucciniomycotina</taxon>
        <taxon>Pucciniomycetes</taxon>
        <taxon>Pucciniales</taxon>
        <taxon>Sphaerophragmiaceae</taxon>
        <taxon>Austropuccinia</taxon>
    </lineage>
</organism>
<dbReference type="OrthoDB" id="5535068at2759"/>
<reference evidence="1" key="1">
    <citation type="submission" date="2021-03" db="EMBL/GenBank/DDBJ databases">
        <title>Draft genome sequence of rust myrtle Austropuccinia psidii MF-1, a brazilian biotype.</title>
        <authorList>
            <person name="Quecine M.C."/>
            <person name="Pachon D.M.R."/>
            <person name="Bonatelli M.L."/>
            <person name="Correr F.H."/>
            <person name="Franceschini L.M."/>
            <person name="Leite T.F."/>
            <person name="Margarido G.R.A."/>
            <person name="Almeida C.A."/>
            <person name="Ferrarezi J.A."/>
            <person name="Labate C.A."/>
        </authorList>
    </citation>
    <scope>NUCLEOTIDE SEQUENCE</scope>
    <source>
        <strain evidence="1">MF-1</strain>
    </source>
</reference>
<evidence type="ECO:0008006" key="3">
    <source>
        <dbReference type="Google" id="ProtNLM"/>
    </source>
</evidence>
<dbReference type="Proteomes" id="UP000765509">
    <property type="component" value="Unassembled WGS sequence"/>
</dbReference>
<comment type="caution">
    <text evidence="1">The sequence shown here is derived from an EMBL/GenBank/DDBJ whole genome shotgun (WGS) entry which is preliminary data.</text>
</comment>
<dbReference type="AlphaFoldDB" id="A0A9Q3H3R5"/>
<proteinExistence type="predicted"/>
<gene>
    <name evidence="1" type="ORF">O181_028589</name>
</gene>
<sequence>MEIFIGKEEYPIRELVDTGDDLNIIPEDIEIKASLRTRKINIKLREIGGHSTLLVELSELTPIILASGEETKIHFFIENRYIFRSVHIVLGRPFLADNNIRL</sequence>
<evidence type="ECO:0000313" key="1">
    <source>
        <dbReference type="EMBL" id="MBW0488874.1"/>
    </source>
</evidence>
<accession>A0A9Q3H3R5</accession>
<protein>
    <recommendedName>
        <fullName evidence="3">Peptidase A2 domain-containing protein</fullName>
    </recommendedName>
</protein>